<evidence type="ECO:0000256" key="4">
    <source>
        <dbReference type="ARBA" id="ARBA00022989"/>
    </source>
</evidence>
<dbReference type="InterPro" id="IPR036259">
    <property type="entry name" value="MFS_trans_sf"/>
</dbReference>
<keyword evidence="5 6" id="KW-0472">Membrane</keyword>
<feature type="transmembrane region" description="Helical" evidence="6">
    <location>
        <begin position="70"/>
        <end position="94"/>
    </location>
</feature>
<proteinExistence type="predicted"/>
<dbReference type="Proteomes" id="UP000695000">
    <property type="component" value="Unplaced"/>
</dbReference>
<comment type="subcellular location">
    <subcellularLocation>
        <location evidence="1">Membrane</location>
        <topology evidence="1">Multi-pass membrane protein</topology>
    </subcellularLocation>
</comment>
<keyword evidence="2" id="KW-0813">Transport</keyword>
<dbReference type="PANTHER" id="PTHR23504">
    <property type="entry name" value="MAJOR FACILITATOR SUPERFAMILY DOMAIN-CONTAINING PROTEIN 10"/>
    <property type="match status" value="1"/>
</dbReference>
<evidence type="ECO:0000256" key="6">
    <source>
        <dbReference type="SAM" id="Phobius"/>
    </source>
</evidence>
<dbReference type="Gene3D" id="1.20.1250.20">
    <property type="entry name" value="MFS general substrate transporter like domains"/>
    <property type="match status" value="1"/>
</dbReference>
<feature type="transmembrane region" description="Helical" evidence="6">
    <location>
        <begin position="245"/>
        <end position="264"/>
    </location>
</feature>
<keyword evidence="7" id="KW-1185">Reference proteome</keyword>
<evidence type="ECO:0000256" key="1">
    <source>
        <dbReference type="ARBA" id="ARBA00004141"/>
    </source>
</evidence>
<feature type="transmembrane region" description="Helical" evidence="6">
    <location>
        <begin position="132"/>
        <end position="149"/>
    </location>
</feature>
<dbReference type="SUPFAM" id="SSF103473">
    <property type="entry name" value="MFS general substrate transporter"/>
    <property type="match status" value="1"/>
</dbReference>
<protein>
    <submittedName>
        <fullName evidence="8">Uncharacterized protein LOC108566585 isoform X1</fullName>
    </submittedName>
</protein>
<name>A0ABM1N5E6_NICVS</name>
<evidence type="ECO:0000313" key="8">
    <source>
        <dbReference type="RefSeq" id="XP_017782046.1"/>
    </source>
</evidence>
<evidence type="ECO:0000313" key="7">
    <source>
        <dbReference type="Proteomes" id="UP000695000"/>
    </source>
</evidence>
<dbReference type="PANTHER" id="PTHR23504:SF14">
    <property type="entry name" value="MAJOR FACILITATOR SUPERFAMILY DOMAIN-CONTAINING PROTEIN 9"/>
    <property type="match status" value="1"/>
</dbReference>
<feature type="transmembrane region" description="Helical" evidence="6">
    <location>
        <begin position="360"/>
        <end position="376"/>
    </location>
</feature>
<feature type="transmembrane region" description="Helical" evidence="6">
    <location>
        <begin position="276"/>
        <end position="294"/>
    </location>
</feature>
<dbReference type="RefSeq" id="XP_017782046.1">
    <property type="nucleotide sequence ID" value="XM_017926557.1"/>
</dbReference>
<organism evidence="7 8">
    <name type="scientific">Nicrophorus vespilloides</name>
    <name type="common">Boreal carrion beetle</name>
    <dbReference type="NCBI Taxonomy" id="110193"/>
    <lineage>
        <taxon>Eukaryota</taxon>
        <taxon>Metazoa</taxon>
        <taxon>Ecdysozoa</taxon>
        <taxon>Arthropoda</taxon>
        <taxon>Hexapoda</taxon>
        <taxon>Insecta</taxon>
        <taxon>Pterygota</taxon>
        <taxon>Neoptera</taxon>
        <taxon>Endopterygota</taxon>
        <taxon>Coleoptera</taxon>
        <taxon>Polyphaga</taxon>
        <taxon>Staphyliniformia</taxon>
        <taxon>Silphidae</taxon>
        <taxon>Nicrophorinae</taxon>
        <taxon>Nicrophorus</taxon>
    </lineage>
</organism>
<reference evidence="8" key="1">
    <citation type="submission" date="2025-08" db="UniProtKB">
        <authorList>
            <consortium name="RefSeq"/>
        </authorList>
    </citation>
    <scope>IDENTIFICATION</scope>
    <source>
        <tissue evidence="8">Whole Larva</tissue>
    </source>
</reference>
<keyword evidence="3 6" id="KW-0812">Transmembrane</keyword>
<dbReference type="PRINTS" id="PR01035">
    <property type="entry name" value="TCRTETA"/>
</dbReference>
<evidence type="ECO:0000256" key="5">
    <source>
        <dbReference type="ARBA" id="ARBA00023136"/>
    </source>
</evidence>
<evidence type="ECO:0000256" key="3">
    <source>
        <dbReference type="ARBA" id="ARBA00022692"/>
    </source>
</evidence>
<evidence type="ECO:0000256" key="2">
    <source>
        <dbReference type="ARBA" id="ARBA00022448"/>
    </source>
</evidence>
<accession>A0ABM1N5E6</accession>
<feature type="transmembrane region" description="Helical" evidence="6">
    <location>
        <begin position="7"/>
        <end position="26"/>
    </location>
</feature>
<dbReference type="InterPro" id="IPR001958">
    <property type="entry name" value="Tet-R_TetA/multi-R_MdtG-like"/>
</dbReference>
<keyword evidence="4 6" id="KW-1133">Transmembrane helix</keyword>
<sequence>MTKYTRISIYWITFFEATCIGILMPILNTHIFTLQGSHKITGIIAAVSILSETYSKKILAKNTANPESILFKYLLIELITNIILGLSTNLYLVATARIIFNLFNQTNTLCKRIISKNVASEDLSSTYSTINLLYILGLIFGPVLSGHLYQNNKTFLPDMCKGDTCFYSVASALTTLNLISTTLAFCIPTCEAVENLEENEPRADPLKYPPWQIKTLRFLSRISIWVFSSKFSLLIKELYGATPIQIGYTLSFHFIIFFVATFLLNTKIKFDPKRYAHMNFLIGTTILCMSMIMACLSHSFFMFLLNSFPLIVARVYMDWTYKSLYCDSASISKTNKYLDMMLPFIFGVFCDIYLNDAFRVFCILPLILAVLLSIYYDSFINDCSVQTQIHIHDD</sequence>
<dbReference type="GeneID" id="108566585"/>
<gene>
    <name evidence="8" type="primary">LOC108566585</name>
</gene>